<evidence type="ECO:0000259" key="7">
    <source>
        <dbReference type="Pfam" id="PF01694"/>
    </source>
</evidence>
<dbReference type="HOGENOM" id="CLU_055068_4_0_10"/>
<accession>D5H6X5</accession>
<dbReference type="InterPro" id="IPR035952">
    <property type="entry name" value="Rhomboid-like_sf"/>
</dbReference>
<gene>
    <name evidence="9" type="ordered locus">SRM_00859</name>
</gene>
<feature type="transmembrane region" description="Helical" evidence="6">
    <location>
        <begin position="71"/>
        <end position="95"/>
    </location>
</feature>
<dbReference type="AlphaFoldDB" id="D5H6X5"/>
<dbReference type="PANTHER" id="PTHR43066">
    <property type="entry name" value="RHOMBOID-RELATED PROTEIN"/>
    <property type="match status" value="1"/>
</dbReference>
<proteinExistence type="predicted"/>
<feature type="region of interest" description="Disordered" evidence="5">
    <location>
        <begin position="253"/>
        <end position="289"/>
    </location>
</feature>
<evidence type="ECO:0000313" key="9">
    <source>
        <dbReference type="EMBL" id="CBH23780.1"/>
    </source>
</evidence>
<evidence type="ECO:0000256" key="6">
    <source>
        <dbReference type="SAM" id="Phobius"/>
    </source>
</evidence>
<dbReference type="SUPFAM" id="SSF144091">
    <property type="entry name" value="Rhomboid-like"/>
    <property type="match status" value="1"/>
</dbReference>
<dbReference type="Pfam" id="PF20216">
    <property type="entry name" value="DUF6576"/>
    <property type="match status" value="1"/>
</dbReference>
<dbReference type="InterPro" id="IPR046483">
    <property type="entry name" value="DUF6576"/>
</dbReference>
<feature type="transmembrane region" description="Helical" evidence="6">
    <location>
        <begin position="141"/>
        <end position="162"/>
    </location>
</feature>
<evidence type="ECO:0000256" key="5">
    <source>
        <dbReference type="SAM" id="MobiDB-lite"/>
    </source>
</evidence>
<evidence type="ECO:0000256" key="3">
    <source>
        <dbReference type="ARBA" id="ARBA00022989"/>
    </source>
</evidence>
<comment type="subcellular location">
    <subcellularLocation>
        <location evidence="1">Membrane</location>
        <topology evidence="1">Multi-pass membrane protein</topology>
    </subcellularLocation>
</comment>
<evidence type="ECO:0000256" key="4">
    <source>
        <dbReference type="ARBA" id="ARBA00023136"/>
    </source>
</evidence>
<feature type="transmembrane region" description="Helical" evidence="6">
    <location>
        <begin position="107"/>
        <end position="129"/>
    </location>
</feature>
<keyword evidence="2 6" id="KW-0812">Transmembrane</keyword>
<dbReference type="KEGG" id="srm:SRM_00859"/>
<reference evidence="10" key="2">
    <citation type="submission" date="2010-04" db="EMBL/GenBank/DDBJ databases">
        <title>Genome sequence of Salinibacter ruber M8.</title>
        <authorList>
            <consortium name="Genoscope"/>
        </authorList>
    </citation>
    <scope>NUCLEOTIDE SEQUENCE [LARGE SCALE GENOMIC DNA]</scope>
    <source>
        <strain evidence="10">M8</strain>
    </source>
</reference>
<feature type="domain" description="DUF6576" evidence="8">
    <location>
        <begin position="283"/>
        <end position="316"/>
    </location>
</feature>
<evidence type="ECO:0000256" key="1">
    <source>
        <dbReference type="ARBA" id="ARBA00004141"/>
    </source>
</evidence>
<feature type="compositionally biased region" description="Low complexity" evidence="5">
    <location>
        <begin position="254"/>
        <end position="265"/>
    </location>
</feature>
<dbReference type="Proteomes" id="UP000000933">
    <property type="component" value="Chromosome"/>
</dbReference>
<feature type="transmembrane region" description="Helical" evidence="6">
    <location>
        <begin position="28"/>
        <end position="51"/>
    </location>
</feature>
<keyword evidence="4 6" id="KW-0472">Membrane</keyword>
<dbReference type="GO" id="GO:0016020">
    <property type="term" value="C:membrane"/>
    <property type="evidence" value="ECO:0007669"/>
    <property type="project" value="UniProtKB-SubCell"/>
</dbReference>
<feature type="compositionally biased region" description="Polar residues" evidence="5">
    <location>
        <begin position="266"/>
        <end position="282"/>
    </location>
</feature>
<keyword evidence="3 6" id="KW-1133">Transmembrane helix</keyword>
<evidence type="ECO:0000256" key="2">
    <source>
        <dbReference type="ARBA" id="ARBA00022692"/>
    </source>
</evidence>
<dbReference type="EMBL" id="FP565814">
    <property type="protein sequence ID" value="CBH23780.1"/>
    <property type="molecule type" value="Genomic_DNA"/>
</dbReference>
<evidence type="ECO:0000313" key="10">
    <source>
        <dbReference type="Proteomes" id="UP000000933"/>
    </source>
</evidence>
<dbReference type="Gene3D" id="1.20.1540.10">
    <property type="entry name" value="Rhomboid-like"/>
    <property type="match status" value="1"/>
</dbReference>
<dbReference type="InterPro" id="IPR022764">
    <property type="entry name" value="Peptidase_S54_rhomboid_dom"/>
</dbReference>
<organism evidence="9 10">
    <name type="scientific">Salinibacter ruber (strain M8)</name>
    <dbReference type="NCBI Taxonomy" id="761659"/>
    <lineage>
        <taxon>Bacteria</taxon>
        <taxon>Pseudomonadati</taxon>
        <taxon>Rhodothermota</taxon>
        <taxon>Rhodothermia</taxon>
        <taxon>Rhodothermales</taxon>
        <taxon>Salinibacteraceae</taxon>
        <taxon>Salinibacter</taxon>
    </lineage>
</organism>
<dbReference type="PANTHER" id="PTHR43066:SF11">
    <property type="entry name" value="PEPTIDASE S54 RHOMBOID DOMAIN-CONTAINING PROTEIN"/>
    <property type="match status" value="1"/>
</dbReference>
<name>D5H6X5_SALRM</name>
<dbReference type="GO" id="GO:0004252">
    <property type="term" value="F:serine-type endopeptidase activity"/>
    <property type="evidence" value="ECO:0007669"/>
    <property type="project" value="InterPro"/>
</dbReference>
<sequence length="317" mass="34445">MGSTAQPSTVYDFKTWYYQQPPALRTIITINVVVWVALQFLNLWSTGLMFVRSHLALHPVFPDILLEPWQLVTYSFMHTGLFHIGINMLLLFWVGREFERMHGSDQFWSVYLTTAVGGALICLLLSPIAPSISGGMQGGRSIPVLGASASVLGVLTTVAILYPYKQIRLLFFGVVPLLWVVIGFLGIDALMALRPGGNTAVAAHWGGALTGFLYAKSQQGALGTLPGIGVLFRGRSSRRSGSGLWARVTGWFQSSSPSDSSSSGSAPTQRPVDTNGASAPSSEHTKEVDRILDKISEEGYDALSEEEKRTLYEASES</sequence>
<feature type="transmembrane region" description="Helical" evidence="6">
    <location>
        <begin position="169"/>
        <end position="193"/>
    </location>
</feature>
<protein>
    <submittedName>
        <fullName evidence="9">Rhomboid family protein</fullName>
    </submittedName>
</protein>
<dbReference type="Pfam" id="PF01694">
    <property type="entry name" value="Rhomboid"/>
    <property type="match status" value="1"/>
</dbReference>
<feature type="domain" description="Peptidase S54 rhomboid" evidence="7">
    <location>
        <begin position="67"/>
        <end position="215"/>
    </location>
</feature>
<evidence type="ECO:0000259" key="8">
    <source>
        <dbReference type="Pfam" id="PF20216"/>
    </source>
</evidence>
<reference evidence="9 10" key="1">
    <citation type="journal article" date="2010" name="ISME J.">
        <title>Fine-scale evolution: genomic, phenotypic and ecological differentiation in two coexisting Salinibacter ruber strains.</title>
        <authorList>
            <person name="Pena A."/>
            <person name="Teeling H."/>
            <person name="Huerta-Cepas J."/>
            <person name="Santos F."/>
            <person name="Yarza P."/>
            <person name="Brito-Echeverria J."/>
            <person name="Lucio M."/>
            <person name="Schmitt-Kopplin P."/>
            <person name="Meseguer I."/>
            <person name="Schenowitz C."/>
            <person name="Dossat C."/>
            <person name="Barbe V."/>
            <person name="Dopazo J."/>
            <person name="Rossello-Mora R."/>
            <person name="Schuler M."/>
            <person name="Glockner F.O."/>
            <person name="Amann R."/>
            <person name="Gabaldon T."/>
            <person name="Anton J."/>
        </authorList>
    </citation>
    <scope>NUCLEOTIDE SEQUENCE [LARGE SCALE GENOMIC DNA]</scope>
    <source>
        <strain evidence="9 10">M8</strain>
    </source>
</reference>